<feature type="transmembrane region" description="Helical" evidence="5">
    <location>
        <begin position="231"/>
        <end position="253"/>
    </location>
</feature>
<dbReference type="CDD" id="cd00637">
    <property type="entry name" value="7tm_classA_rhodopsin-like"/>
    <property type="match status" value="1"/>
</dbReference>
<reference evidence="7" key="3">
    <citation type="submission" date="2025-09" db="UniProtKB">
        <authorList>
            <consortium name="Ensembl"/>
        </authorList>
    </citation>
    <scope>IDENTIFICATION</scope>
</reference>
<dbReference type="PROSITE" id="PS50262">
    <property type="entry name" value="G_PROTEIN_RECEP_F1_2"/>
    <property type="match status" value="1"/>
</dbReference>
<dbReference type="Ensembl" id="ENSCSET00000010129.1">
    <property type="protein sequence ID" value="ENSCSEP00000010010.1"/>
    <property type="gene ID" value="ENSCSEG00000006425.1"/>
</dbReference>
<dbReference type="InParanoid" id="A0A3P8VC37"/>
<keyword evidence="8" id="KW-1185">Reference proteome</keyword>
<comment type="subcellular location">
    <subcellularLocation>
        <location evidence="1">Membrane</location>
    </subcellularLocation>
</comment>
<dbReference type="PANTHER" id="PTHR26451:SF866">
    <property type="entry name" value="ODORANT RECEPTOR-RELATED"/>
    <property type="match status" value="1"/>
</dbReference>
<feature type="transmembrane region" description="Helical" evidence="5">
    <location>
        <begin position="81"/>
        <end position="110"/>
    </location>
</feature>
<dbReference type="Proteomes" id="UP000265120">
    <property type="component" value="Chromosome 19"/>
</dbReference>
<evidence type="ECO:0000256" key="1">
    <source>
        <dbReference type="ARBA" id="ARBA00004370"/>
    </source>
</evidence>
<dbReference type="Pfam" id="PF00001">
    <property type="entry name" value="7tm_1"/>
    <property type="match status" value="1"/>
</dbReference>
<dbReference type="InterPro" id="IPR017452">
    <property type="entry name" value="GPCR_Rhodpsn_7TM"/>
</dbReference>
<dbReference type="Gene3D" id="1.20.1070.10">
    <property type="entry name" value="Rhodopsin 7-helix transmembrane proteins"/>
    <property type="match status" value="1"/>
</dbReference>
<protein>
    <submittedName>
        <fullName evidence="7">Olfactory receptor 56A4-like</fullName>
    </submittedName>
</protein>
<dbReference type="OMA" id="WIQGIFY"/>
<dbReference type="AlphaFoldDB" id="A0A3P8VC37"/>
<evidence type="ECO:0000259" key="6">
    <source>
        <dbReference type="PROSITE" id="PS50262"/>
    </source>
</evidence>
<evidence type="ECO:0000256" key="4">
    <source>
        <dbReference type="ARBA" id="ARBA00023136"/>
    </source>
</evidence>
<name>A0A3P8VC37_CYNSE</name>
<feature type="transmembrane region" description="Helical" evidence="5">
    <location>
        <begin position="186"/>
        <end position="210"/>
    </location>
</feature>
<reference evidence="7 8" key="1">
    <citation type="journal article" date="2014" name="Nat. Genet.">
        <title>Whole-genome sequence of a flatfish provides insights into ZW sex chromosome evolution and adaptation to a benthic lifestyle.</title>
        <authorList>
            <person name="Chen S."/>
            <person name="Zhang G."/>
            <person name="Shao C."/>
            <person name="Huang Q."/>
            <person name="Liu G."/>
            <person name="Zhang P."/>
            <person name="Song W."/>
            <person name="An N."/>
            <person name="Chalopin D."/>
            <person name="Volff J.N."/>
            <person name="Hong Y."/>
            <person name="Li Q."/>
            <person name="Sha Z."/>
            <person name="Zhou H."/>
            <person name="Xie M."/>
            <person name="Yu Q."/>
            <person name="Liu Y."/>
            <person name="Xiang H."/>
            <person name="Wang N."/>
            <person name="Wu K."/>
            <person name="Yang C."/>
            <person name="Zhou Q."/>
            <person name="Liao X."/>
            <person name="Yang L."/>
            <person name="Hu Q."/>
            <person name="Zhang J."/>
            <person name="Meng L."/>
            <person name="Jin L."/>
            <person name="Tian Y."/>
            <person name="Lian J."/>
            <person name="Yang J."/>
            <person name="Miao G."/>
            <person name="Liu S."/>
            <person name="Liang Z."/>
            <person name="Yan F."/>
            <person name="Li Y."/>
            <person name="Sun B."/>
            <person name="Zhang H."/>
            <person name="Zhang J."/>
            <person name="Zhu Y."/>
            <person name="Du M."/>
            <person name="Zhao Y."/>
            <person name="Schartl M."/>
            <person name="Tang Q."/>
            <person name="Wang J."/>
        </authorList>
    </citation>
    <scope>NUCLEOTIDE SEQUENCE</scope>
</reference>
<dbReference type="InterPro" id="IPR000276">
    <property type="entry name" value="GPCR_Rhodpsn"/>
</dbReference>
<dbReference type="GeneID" id="103395761"/>
<evidence type="ECO:0000256" key="5">
    <source>
        <dbReference type="SAM" id="Phobius"/>
    </source>
</evidence>
<evidence type="ECO:0000313" key="7">
    <source>
        <dbReference type="Ensembl" id="ENSCSEP00000010010.1"/>
    </source>
</evidence>
<feature type="domain" description="G-protein coupled receptors family 1 profile" evidence="6">
    <location>
        <begin position="32"/>
        <end position="282"/>
    </location>
</feature>
<dbReference type="GO" id="GO:0005549">
    <property type="term" value="F:odorant binding"/>
    <property type="evidence" value="ECO:0007669"/>
    <property type="project" value="TreeGrafter"/>
</dbReference>
<feature type="transmembrane region" description="Helical" evidence="5">
    <location>
        <begin position="131"/>
        <end position="154"/>
    </location>
</feature>
<dbReference type="RefSeq" id="XP_008331773.1">
    <property type="nucleotide sequence ID" value="XM_008333551.2"/>
</dbReference>
<keyword evidence="4 5" id="KW-0472">Membrane</keyword>
<dbReference type="OrthoDB" id="5967704at2759"/>
<evidence type="ECO:0000256" key="2">
    <source>
        <dbReference type="ARBA" id="ARBA00022692"/>
    </source>
</evidence>
<feature type="transmembrane region" description="Helical" evidence="5">
    <location>
        <begin position="16"/>
        <end position="40"/>
    </location>
</feature>
<keyword evidence="3 5" id="KW-1133">Transmembrane helix</keyword>
<keyword evidence="2 5" id="KW-0812">Transmembrane</keyword>
<dbReference type="InterPro" id="IPR052921">
    <property type="entry name" value="GPCR1_Superfamily_Member"/>
</dbReference>
<reference evidence="7" key="2">
    <citation type="submission" date="2025-08" db="UniProtKB">
        <authorList>
            <consortium name="Ensembl"/>
        </authorList>
    </citation>
    <scope>IDENTIFICATION</scope>
</reference>
<evidence type="ECO:0000313" key="8">
    <source>
        <dbReference type="Proteomes" id="UP000265120"/>
    </source>
</evidence>
<dbReference type="KEGG" id="csem:103395761"/>
<organism evidence="7 8">
    <name type="scientific">Cynoglossus semilaevis</name>
    <name type="common">Tongue sole</name>
    <dbReference type="NCBI Taxonomy" id="244447"/>
    <lineage>
        <taxon>Eukaryota</taxon>
        <taxon>Metazoa</taxon>
        <taxon>Chordata</taxon>
        <taxon>Craniata</taxon>
        <taxon>Vertebrata</taxon>
        <taxon>Euteleostomi</taxon>
        <taxon>Actinopterygii</taxon>
        <taxon>Neopterygii</taxon>
        <taxon>Teleostei</taxon>
        <taxon>Neoteleostei</taxon>
        <taxon>Acanthomorphata</taxon>
        <taxon>Carangaria</taxon>
        <taxon>Pleuronectiformes</taxon>
        <taxon>Pleuronectoidei</taxon>
        <taxon>Cynoglossidae</taxon>
        <taxon>Cynoglossinae</taxon>
        <taxon>Cynoglossus</taxon>
    </lineage>
</organism>
<dbReference type="GeneTree" id="ENSGT00940000163093"/>
<accession>A0A3P8VC37</accession>
<dbReference type="GO" id="GO:0004930">
    <property type="term" value="F:G protein-coupled receptor activity"/>
    <property type="evidence" value="ECO:0007669"/>
    <property type="project" value="InterPro"/>
</dbReference>
<proteinExistence type="predicted"/>
<dbReference type="PANTHER" id="PTHR26451">
    <property type="entry name" value="G_PROTEIN_RECEP_F1_2 DOMAIN-CONTAINING PROTEIN"/>
    <property type="match status" value="1"/>
</dbReference>
<dbReference type="GO" id="GO:0016020">
    <property type="term" value="C:membrane"/>
    <property type="evidence" value="ECO:0007669"/>
    <property type="project" value="UniProtKB-SubCell"/>
</dbReference>
<evidence type="ECO:0000256" key="3">
    <source>
        <dbReference type="ARBA" id="ARBA00022989"/>
    </source>
</evidence>
<sequence length="321" mass="35687">MSSSANVTRLAVVERAALATLTSLTGFVFFCVNVTLMVTLRGRAVFRDTSRYVLLFNLLFADTLQMSLSQLLYLLSVFRVLLTFPVCGFMVMLSNATSEISPLTLVVMSLERYVAVCHPLRYGVIVNNKNTTAAVLAVWAASCVNTLARVFLFLEIPLALDSLQMNDFCSSTVMFHSPSMLEYNKAYTAFLFLSSTVTIVASYVGVIIAARSASVDDSSASKARNTLLLHLFQLGLSLMSTMANALLAAMYRVLPRRALLLAMNFMYIFVFLLPRCLSAFIYGVRDRTIRTALFYNVCCGRNCGRNFKSSLFKRKQQQASH</sequence>
<dbReference type="SUPFAM" id="SSF81321">
    <property type="entry name" value="Family A G protein-coupled receptor-like"/>
    <property type="match status" value="1"/>
</dbReference>
<dbReference type="FunFam" id="1.20.1070.10:FF:000096">
    <property type="entry name" value="Odorant receptor 131-2"/>
    <property type="match status" value="1"/>
</dbReference>
<dbReference type="GO" id="GO:0004984">
    <property type="term" value="F:olfactory receptor activity"/>
    <property type="evidence" value="ECO:0007669"/>
    <property type="project" value="TreeGrafter"/>
</dbReference>
<feature type="transmembrane region" description="Helical" evidence="5">
    <location>
        <begin position="265"/>
        <end position="284"/>
    </location>
</feature>